<dbReference type="PANTHER" id="PTHR31356:SF53">
    <property type="entry name" value="HEME PEROXIDASE"/>
    <property type="match status" value="1"/>
</dbReference>
<dbReference type="PRINTS" id="PR00458">
    <property type="entry name" value="PEROXIDASE"/>
</dbReference>
<dbReference type="InterPro" id="IPR010255">
    <property type="entry name" value="Haem_peroxidase_sf"/>
</dbReference>
<gene>
    <name evidence="8" type="ORF">BDK51DRAFT_29454</name>
</gene>
<dbReference type="OrthoDB" id="2114378at2759"/>
<keyword evidence="4" id="KW-0479">Metal-binding</keyword>
<dbReference type="Gene3D" id="1.10.420.10">
    <property type="entry name" value="Peroxidase, domain 2"/>
    <property type="match status" value="1"/>
</dbReference>
<evidence type="ECO:0000256" key="3">
    <source>
        <dbReference type="ARBA" id="ARBA00022559"/>
    </source>
</evidence>
<protein>
    <recommendedName>
        <fullName evidence="6">Peroxidase</fullName>
        <ecNumber evidence="6">1.11.1.-</ecNumber>
    </recommendedName>
</protein>
<proteinExistence type="inferred from homology"/>
<dbReference type="PROSITE" id="PS50873">
    <property type="entry name" value="PEROXIDASE_4"/>
    <property type="match status" value="1"/>
</dbReference>
<name>A0A4P9W0Y3_9FUNG</name>
<feature type="chain" id="PRO_5020885556" description="Peroxidase" evidence="6">
    <location>
        <begin position="19"/>
        <end position="412"/>
    </location>
</feature>
<keyword evidence="4" id="KW-0349">Heme</keyword>
<dbReference type="GO" id="GO:0042744">
    <property type="term" value="P:hydrogen peroxide catabolic process"/>
    <property type="evidence" value="ECO:0007669"/>
    <property type="project" value="TreeGrafter"/>
</dbReference>
<dbReference type="Pfam" id="PF00141">
    <property type="entry name" value="peroxidase"/>
    <property type="match status" value="1"/>
</dbReference>
<sequence length="412" mass="43933">MRVTSAVLLLGLVAPVLTSDCRPGCNKPSGANFDAFLSLLEPSSGFFQLVSSCNDINALWLRAAFHDCGDGSILDRTGGADGSLQFETGRSENSGLGGTVSFLASTAQNAGVSVADVIALGAILSVARCGGPSIPFHPGRVDAHGPGPEGRLPSPTDSEGFLQTGLGRRMGLTFGEQTSLYTGSHTIGCVHGADHPEITSESCAPFDSTPNTFDNAIFKELVAKTSVDLLGTDKRMLSNSNYKTTIKQWAASQSAFFSQYVTAFTACSSLNQLSNLDPSYITMPIGNGAAKKHTVKSTLARRSAYSTDVTEQEACETHTRAATRCSTQPGYIEKCSYETGTWVREFDPMAASYTPGYECVDTRYGARWLPPTTDGGKFGYAARSRRSVDEEDAVVQEAEAEVIYRAKRAEEL</sequence>
<dbReference type="InterPro" id="IPR002016">
    <property type="entry name" value="Haem_peroxidase"/>
</dbReference>
<dbReference type="SUPFAM" id="SSF48113">
    <property type="entry name" value="Heme-dependent peroxidases"/>
    <property type="match status" value="1"/>
</dbReference>
<feature type="signal peptide" evidence="6">
    <location>
        <begin position="1"/>
        <end position="18"/>
    </location>
</feature>
<keyword evidence="3 6" id="KW-0575">Peroxidase</keyword>
<dbReference type="PANTHER" id="PTHR31356">
    <property type="entry name" value="THYLAKOID LUMENAL 29 KDA PROTEIN, CHLOROPLASTIC-RELATED"/>
    <property type="match status" value="1"/>
</dbReference>
<dbReference type="AlphaFoldDB" id="A0A4P9W0Y3"/>
<feature type="domain" description="Plant heme peroxidase family profile" evidence="7">
    <location>
        <begin position="61"/>
        <end position="308"/>
    </location>
</feature>
<comment type="function">
    <text evidence="1">Destroys radicals which are normally produced within the cells and which are toxic to biological systems.</text>
</comment>
<evidence type="ECO:0000256" key="4">
    <source>
        <dbReference type="ARBA" id="ARBA00022617"/>
    </source>
</evidence>
<evidence type="ECO:0000256" key="5">
    <source>
        <dbReference type="ARBA" id="ARBA00023002"/>
    </source>
</evidence>
<dbReference type="InterPro" id="IPR002207">
    <property type="entry name" value="Peroxidase_I"/>
</dbReference>
<keyword evidence="4" id="KW-0408">Iron</keyword>
<dbReference type="InterPro" id="IPR044831">
    <property type="entry name" value="Ccp1-like"/>
</dbReference>
<dbReference type="GO" id="GO:0034599">
    <property type="term" value="P:cellular response to oxidative stress"/>
    <property type="evidence" value="ECO:0007669"/>
    <property type="project" value="InterPro"/>
</dbReference>
<evidence type="ECO:0000256" key="2">
    <source>
        <dbReference type="ARBA" id="ARBA00005997"/>
    </source>
</evidence>
<evidence type="ECO:0000313" key="8">
    <source>
        <dbReference type="EMBL" id="RKO84793.1"/>
    </source>
</evidence>
<evidence type="ECO:0000259" key="7">
    <source>
        <dbReference type="PROSITE" id="PS50873"/>
    </source>
</evidence>
<dbReference type="GO" id="GO:0000302">
    <property type="term" value="P:response to reactive oxygen species"/>
    <property type="evidence" value="ECO:0007669"/>
    <property type="project" value="TreeGrafter"/>
</dbReference>
<dbReference type="Proteomes" id="UP000269721">
    <property type="component" value="Unassembled WGS sequence"/>
</dbReference>
<dbReference type="GO" id="GO:0020037">
    <property type="term" value="F:heme binding"/>
    <property type="evidence" value="ECO:0007669"/>
    <property type="project" value="UniProtKB-UniRule"/>
</dbReference>
<dbReference type="EC" id="1.11.1.-" evidence="6"/>
<accession>A0A4P9W0Y3</accession>
<evidence type="ECO:0000256" key="6">
    <source>
        <dbReference type="RuleBase" id="RU363051"/>
    </source>
</evidence>
<evidence type="ECO:0000313" key="9">
    <source>
        <dbReference type="Proteomes" id="UP000269721"/>
    </source>
</evidence>
<dbReference type="GO" id="GO:0046872">
    <property type="term" value="F:metal ion binding"/>
    <property type="evidence" value="ECO:0007669"/>
    <property type="project" value="UniProtKB-UniRule"/>
</dbReference>
<reference evidence="9" key="1">
    <citation type="journal article" date="2018" name="Nat. Microbiol.">
        <title>Leveraging single-cell genomics to expand the fungal tree of life.</title>
        <authorList>
            <person name="Ahrendt S.R."/>
            <person name="Quandt C.A."/>
            <person name="Ciobanu D."/>
            <person name="Clum A."/>
            <person name="Salamov A."/>
            <person name="Andreopoulos B."/>
            <person name="Cheng J.F."/>
            <person name="Woyke T."/>
            <person name="Pelin A."/>
            <person name="Henrissat B."/>
            <person name="Reynolds N.K."/>
            <person name="Benny G.L."/>
            <person name="Smith M.E."/>
            <person name="James T.Y."/>
            <person name="Grigoriev I.V."/>
        </authorList>
    </citation>
    <scope>NUCLEOTIDE SEQUENCE [LARGE SCALE GENOMIC DNA]</scope>
</reference>
<dbReference type="EMBL" id="KZ999729">
    <property type="protein sequence ID" value="RKO84793.1"/>
    <property type="molecule type" value="Genomic_DNA"/>
</dbReference>
<dbReference type="Gene3D" id="1.10.520.10">
    <property type="match status" value="1"/>
</dbReference>
<organism evidence="8 9">
    <name type="scientific">Blyttiomyces helicus</name>
    <dbReference type="NCBI Taxonomy" id="388810"/>
    <lineage>
        <taxon>Eukaryota</taxon>
        <taxon>Fungi</taxon>
        <taxon>Fungi incertae sedis</taxon>
        <taxon>Chytridiomycota</taxon>
        <taxon>Chytridiomycota incertae sedis</taxon>
        <taxon>Chytridiomycetes</taxon>
        <taxon>Chytridiomycetes incertae sedis</taxon>
        <taxon>Blyttiomyces</taxon>
    </lineage>
</organism>
<dbReference type="GO" id="GO:0004601">
    <property type="term" value="F:peroxidase activity"/>
    <property type="evidence" value="ECO:0007669"/>
    <property type="project" value="UniProtKB-KW"/>
</dbReference>
<keyword evidence="9" id="KW-1185">Reference proteome</keyword>
<comment type="similarity">
    <text evidence="2">Belongs to the peroxidase family. Cytochrome c peroxidase subfamily.</text>
</comment>
<keyword evidence="5 6" id="KW-0560">Oxidoreductase</keyword>
<keyword evidence="6" id="KW-0732">Signal</keyword>
<evidence type="ECO:0000256" key="1">
    <source>
        <dbReference type="ARBA" id="ARBA00003917"/>
    </source>
</evidence>
<dbReference type="PRINTS" id="PR00459">
    <property type="entry name" value="ASPEROXIDASE"/>
</dbReference>